<feature type="domain" description="DUF5667" evidence="3">
    <location>
        <begin position="100"/>
        <end position="211"/>
    </location>
</feature>
<comment type="caution">
    <text evidence="4">The sequence shown here is derived from an EMBL/GenBank/DDBJ whole genome shotgun (WGS) entry which is preliminary data.</text>
</comment>
<reference evidence="4 5" key="1">
    <citation type="journal article" date="2020" name="Front. Microbiol.">
        <title>Single-cell genomics of novel Actinobacteria with the Wood-Ljungdahl pathway discovered in a serpentinizing system.</title>
        <authorList>
            <person name="Merino N."/>
            <person name="Kawai M."/>
            <person name="Boyd E.S."/>
            <person name="Colman D.R."/>
            <person name="McGlynn S.E."/>
            <person name="Nealson K.H."/>
            <person name="Kurokawa K."/>
            <person name="Hongoh Y."/>
        </authorList>
    </citation>
    <scope>NUCLEOTIDE SEQUENCE [LARGE SCALE GENOMIC DNA]</scope>
    <source>
        <strain evidence="4 5">S06</strain>
    </source>
</reference>
<feature type="region of interest" description="Disordered" evidence="1">
    <location>
        <begin position="264"/>
        <end position="336"/>
    </location>
</feature>
<evidence type="ECO:0000259" key="3">
    <source>
        <dbReference type="Pfam" id="PF18915"/>
    </source>
</evidence>
<proteinExistence type="predicted"/>
<dbReference type="Pfam" id="PF18915">
    <property type="entry name" value="DUF5667"/>
    <property type="match status" value="1"/>
</dbReference>
<name>A0A6V8NKD7_9ACTN</name>
<evidence type="ECO:0000256" key="2">
    <source>
        <dbReference type="SAM" id="Phobius"/>
    </source>
</evidence>
<evidence type="ECO:0000313" key="5">
    <source>
        <dbReference type="Proteomes" id="UP000580051"/>
    </source>
</evidence>
<dbReference type="EMBL" id="BLRV01000001">
    <property type="protein sequence ID" value="GFP20782.1"/>
    <property type="molecule type" value="Genomic_DNA"/>
</dbReference>
<dbReference type="RefSeq" id="WP_176225931.1">
    <property type="nucleotide sequence ID" value="NZ_BLRV01000001.1"/>
</dbReference>
<sequence>MARQVTWTEVAWNDLEEATDYMAKDSSHYAAAGVRKSQDYNVCDKIGLSKIVKLHRIVETLRFCKKAKIMLKKLLIVSVFSLLLFAGGAYAQTDTLPDPGMLPDSPFYFLKSWAEDVGTLFTFGDVAKCERLVNLAEKRLGEAKALLEKGKPEVAEKALARYQEQLNSALSKAQEAKGKGLDTDEVLTKVSEATLKHQAVLADVYERVPEQAKPAIQRAIEAGMRGYEEALKAISGQKREEILKKTEDKRRDVEKRLEDLRKKGVPIPTIPVPEKIEQPIPTPPGTQKLTTPGRPQTQEQEREVEESEPETERLQSQPGRGGAETPQMPRSRRPGR</sequence>
<gene>
    <name evidence="4" type="ORF">HKBW3S06_00009</name>
</gene>
<dbReference type="AlphaFoldDB" id="A0A6V8NKD7"/>
<keyword evidence="2" id="KW-0812">Transmembrane</keyword>
<keyword evidence="2" id="KW-0472">Membrane</keyword>
<keyword evidence="2" id="KW-1133">Transmembrane helix</keyword>
<dbReference type="InterPro" id="IPR043725">
    <property type="entry name" value="DUF5667"/>
</dbReference>
<evidence type="ECO:0000256" key="1">
    <source>
        <dbReference type="SAM" id="MobiDB-lite"/>
    </source>
</evidence>
<accession>A0A6V8NKD7</accession>
<protein>
    <recommendedName>
        <fullName evidence="3">DUF5667 domain-containing protein</fullName>
    </recommendedName>
</protein>
<feature type="transmembrane region" description="Helical" evidence="2">
    <location>
        <begin position="74"/>
        <end position="91"/>
    </location>
</feature>
<organism evidence="4 5">
    <name type="scientific">Candidatus Hakubella thermalkaliphila</name>
    <dbReference type="NCBI Taxonomy" id="2754717"/>
    <lineage>
        <taxon>Bacteria</taxon>
        <taxon>Bacillati</taxon>
        <taxon>Actinomycetota</taxon>
        <taxon>Actinomycetota incertae sedis</taxon>
        <taxon>Candidatus Hakubellales</taxon>
        <taxon>Candidatus Hakubellaceae</taxon>
        <taxon>Candidatus Hakubella</taxon>
    </lineage>
</organism>
<dbReference type="Proteomes" id="UP000580051">
    <property type="component" value="Unassembled WGS sequence"/>
</dbReference>
<evidence type="ECO:0000313" key="4">
    <source>
        <dbReference type="EMBL" id="GFP20782.1"/>
    </source>
</evidence>